<proteinExistence type="predicted"/>
<evidence type="ECO:0000256" key="2">
    <source>
        <dbReference type="SAM" id="SignalP"/>
    </source>
</evidence>
<dbReference type="Pfam" id="PF15976">
    <property type="entry name" value="CooC_C"/>
    <property type="match status" value="1"/>
</dbReference>
<dbReference type="InterPro" id="IPR032636">
    <property type="entry name" value="Pilus_assem_E-set-like_dom"/>
</dbReference>
<feature type="domain" description="Pilus assembly protein C-terminal" evidence="3">
    <location>
        <begin position="717"/>
        <end position="810"/>
    </location>
</feature>
<dbReference type="Proteomes" id="UP000275321">
    <property type="component" value="Unassembled WGS sequence"/>
</dbReference>
<dbReference type="RefSeq" id="WP_125366598.1">
    <property type="nucleotide sequence ID" value="NZ_RHWT01000052.1"/>
</dbReference>
<comment type="caution">
    <text evidence="5">The sequence shown here is derived from an EMBL/GenBank/DDBJ whole genome shotgun (WGS) entry which is preliminary data.</text>
</comment>
<dbReference type="AlphaFoldDB" id="A0A427KF87"/>
<evidence type="ECO:0000259" key="3">
    <source>
        <dbReference type="Pfam" id="PF15976"/>
    </source>
</evidence>
<dbReference type="EMBL" id="RHWT01000052">
    <property type="protein sequence ID" value="RSB25675.1"/>
    <property type="molecule type" value="Genomic_DNA"/>
</dbReference>
<gene>
    <name evidence="5" type="ORF">EGK68_23855</name>
</gene>
<evidence type="ECO:0000313" key="6">
    <source>
        <dbReference type="Proteomes" id="UP000275321"/>
    </source>
</evidence>
<name>A0A427KF87_ENTCL</name>
<dbReference type="InterPro" id="IPR031917">
    <property type="entry name" value="Pilus_assem_C"/>
</dbReference>
<keyword evidence="1 2" id="KW-0732">Signal</keyword>
<organism evidence="5 6">
    <name type="scientific">Enterobacter cloacae</name>
    <dbReference type="NCBI Taxonomy" id="550"/>
    <lineage>
        <taxon>Bacteria</taxon>
        <taxon>Pseudomonadati</taxon>
        <taxon>Pseudomonadota</taxon>
        <taxon>Gammaproteobacteria</taxon>
        <taxon>Enterobacterales</taxon>
        <taxon>Enterobacteriaceae</taxon>
        <taxon>Enterobacter</taxon>
        <taxon>Enterobacter cloacae complex</taxon>
    </lineage>
</organism>
<feature type="signal peptide" evidence="2">
    <location>
        <begin position="1"/>
        <end position="29"/>
    </location>
</feature>
<dbReference type="Pfam" id="PF16967">
    <property type="entry name" value="TcfC"/>
    <property type="match status" value="1"/>
</dbReference>
<accession>A0A427KF87</accession>
<sequence>MEAAAGNCCGFFMKKRLLILALFPLTAPAADMTLAANMRGLPEDFRRYFYDSELIVQVYLNDTRLFDAAVALKENGDIRLIRTLDDAEDTDPETRALWSGVLQKGVSTGQCMKDCPSGLMAVQYRLDNSVLKLYTASYETARTRSAYIAMPADTPGGVIMYNDASVTNTASTRSWGINSSLTSSLAGWSQRASFQSSGTEGEYHYSSASLYELYTQKELQGSFVRLGFFTPDSDTGNVQTAGFGYDTVAGAMWGTSDALLVSTDSVSAWPVYVTGRNQSIAEVWRDGRLVHTQQLQAGVQALDTRPLPGGIYDITIKIIENGQTVDTQQAQIYKPQGWSDPNRRWRMNLWTGQHKTLATGEGRVREDNPFSVGGGIDVLAHPRAVLGLSGAATEKEHQVRTRANITLSPDDALFAQYTLGNTEYQLNQNTDIRYYRNIPGGGSASLFWRSTTTDVYGHRTASRQQGDTWGSSLALRLPWSTSLIVNGQYMDTAWRSGFGADMSVTTLATLSGRDMNFRVSAYDRPGFNDRRRDHGVAFGVSISLAPAARHTLSAETGMNQNQGYSSLNYQWQPGDDSSIRSLGGGVSYSPQNTVISGNASVDTPYVSGDGYVQHNTRGGTNTAGGNLSQVLVMGGGRVASVNGNNSRSIESALIVDVDSDDETANVLASGQMAETQLKAGRNIVPAGLWKKETVQFTARGGESVQVFPPASSVQMQRGSVKYISVKAVKTFTVVGMLQDENGNVLKNRYVSSDVSGGVINAEGVLTLDSGIANRKLTVRAENGQPAMQCALPAEMDKDRNVQFVSTVTCRADGSGEKQ</sequence>
<evidence type="ECO:0000259" key="4">
    <source>
        <dbReference type="Pfam" id="PF16967"/>
    </source>
</evidence>
<evidence type="ECO:0000313" key="5">
    <source>
        <dbReference type="EMBL" id="RSB25675.1"/>
    </source>
</evidence>
<reference evidence="5 6" key="1">
    <citation type="submission" date="2018-10" db="EMBL/GenBank/DDBJ databases">
        <title>Transmission dynamics of multidrug resistant bacteria on intensive care unit surfaces.</title>
        <authorList>
            <person name="D'Souza A.W."/>
            <person name="Potter R.F."/>
            <person name="Wallace M."/>
            <person name="Shupe A."/>
            <person name="Patel S."/>
            <person name="Sun S."/>
            <person name="Gul D."/>
            <person name="Kwon J.H."/>
            <person name="Andleeb S."/>
            <person name="Burnham C.-A.D."/>
            <person name="Dantas G."/>
        </authorList>
    </citation>
    <scope>NUCLEOTIDE SEQUENCE [LARGE SCALE GENOMIC DNA]</scope>
    <source>
        <strain evidence="5 6">EC_073</strain>
    </source>
</reference>
<feature type="domain" description="Pilus assembly protein E-set like" evidence="4">
    <location>
        <begin position="267"/>
        <end position="334"/>
    </location>
</feature>
<protein>
    <submittedName>
        <fullName evidence="5">CFA, I fimbrial subunit C usher protein</fullName>
    </submittedName>
</protein>
<feature type="chain" id="PRO_5018992421" evidence="2">
    <location>
        <begin position="30"/>
        <end position="818"/>
    </location>
</feature>
<evidence type="ECO:0000256" key="1">
    <source>
        <dbReference type="ARBA" id="ARBA00022729"/>
    </source>
</evidence>